<proteinExistence type="predicted"/>
<comment type="caution">
    <text evidence="1">The sequence shown here is derived from an EMBL/GenBank/DDBJ whole genome shotgun (WGS) entry which is preliminary data.</text>
</comment>
<keyword evidence="2" id="KW-1185">Reference proteome</keyword>
<evidence type="ECO:0000313" key="1">
    <source>
        <dbReference type="EMBL" id="KAJ8618829.1"/>
    </source>
</evidence>
<gene>
    <name evidence="1" type="ORF">MRB53_015015</name>
</gene>
<organism evidence="1 2">
    <name type="scientific">Persea americana</name>
    <name type="common">Avocado</name>
    <dbReference type="NCBI Taxonomy" id="3435"/>
    <lineage>
        <taxon>Eukaryota</taxon>
        <taxon>Viridiplantae</taxon>
        <taxon>Streptophyta</taxon>
        <taxon>Embryophyta</taxon>
        <taxon>Tracheophyta</taxon>
        <taxon>Spermatophyta</taxon>
        <taxon>Magnoliopsida</taxon>
        <taxon>Magnoliidae</taxon>
        <taxon>Laurales</taxon>
        <taxon>Lauraceae</taxon>
        <taxon>Persea</taxon>
    </lineage>
</organism>
<reference evidence="1 2" key="1">
    <citation type="journal article" date="2022" name="Hortic Res">
        <title>A haplotype resolved chromosomal level avocado genome allows analysis of novel avocado genes.</title>
        <authorList>
            <person name="Nath O."/>
            <person name="Fletcher S.J."/>
            <person name="Hayward A."/>
            <person name="Shaw L.M."/>
            <person name="Masouleh A.K."/>
            <person name="Furtado A."/>
            <person name="Henry R.J."/>
            <person name="Mitter N."/>
        </authorList>
    </citation>
    <scope>NUCLEOTIDE SEQUENCE [LARGE SCALE GENOMIC DNA]</scope>
    <source>
        <strain evidence="2">cv. Hass</strain>
    </source>
</reference>
<dbReference type="Proteomes" id="UP001234297">
    <property type="component" value="Chromosome 4"/>
</dbReference>
<accession>A0ACC2KCI3</accession>
<sequence length="72" mass="8485">MHDPLWVPPAFSFPPPRDFFFYSSTDFCCAFFFVLSFSPLLQPRLPHKNPRSRILDLTSRRDRSEAFVDIGF</sequence>
<dbReference type="EMBL" id="CM056812">
    <property type="protein sequence ID" value="KAJ8618829.1"/>
    <property type="molecule type" value="Genomic_DNA"/>
</dbReference>
<protein>
    <submittedName>
        <fullName evidence="1">Uncharacterized protein</fullName>
    </submittedName>
</protein>
<evidence type="ECO:0000313" key="2">
    <source>
        <dbReference type="Proteomes" id="UP001234297"/>
    </source>
</evidence>
<name>A0ACC2KCI3_PERAE</name>